<evidence type="ECO:0000313" key="1">
    <source>
        <dbReference type="EMBL" id="NLD25250.1"/>
    </source>
</evidence>
<proteinExistence type="predicted"/>
<organism evidence="1 2">
    <name type="scientific">Candidatus Dojkabacteria bacterium</name>
    <dbReference type="NCBI Taxonomy" id="2099670"/>
    <lineage>
        <taxon>Bacteria</taxon>
        <taxon>Candidatus Dojkabacteria</taxon>
    </lineage>
</organism>
<gene>
    <name evidence="1" type="ORF">GX656_01235</name>
</gene>
<dbReference type="AlphaFoldDB" id="A0A847D1E1"/>
<dbReference type="EMBL" id="JAAZBX010000002">
    <property type="protein sequence ID" value="NLD25250.1"/>
    <property type="molecule type" value="Genomic_DNA"/>
</dbReference>
<sequence length="106" mass="11540">MSEIISTGIERHSEVIKNPSERIPSEEIPSVELRENPLPQSVGSLTPALQSELLKTTEIIPQKDNIWDGCGYTPGQIEEGSTEAISSGDRARDVVAKKISQVPVTE</sequence>
<reference evidence="1 2" key="1">
    <citation type="journal article" date="2020" name="Biotechnol. Biofuels">
        <title>New insights from the biogas microbiome by comprehensive genome-resolved metagenomics of nearly 1600 species originating from multiple anaerobic digesters.</title>
        <authorList>
            <person name="Campanaro S."/>
            <person name="Treu L."/>
            <person name="Rodriguez-R L.M."/>
            <person name="Kovalovszki A."/>
            <person name="Ziels R.M."/>
            <person name="Maus I."/>
            <person name="Zhu X."/>
            <person name="Kougias P.G."/>
            <person name="Basile A."/>
            <person name="Luo G."/>
            <person name="Schluter A."/>
            <person name="Konstantinidis K.T."/>
            <person name="Angelidaki I."/>
        </authorList>
    </citation>
    <scope>NUCLEOTIDE SEQUENCE [LARGE SCALE GENOMIC DNA]</scope>
    <source>
        <strain evidence="1">AS06rmzACSIP_65</strain>
    </source>
</reference>
<protein>
    <submittedName>
        <fullName evidence="1">Uncharacterized protein</fullName>
    </submittedName>
</protein>
<comment type="caution">
    <text evidence="1">The sequence shown here is derived from an EMBL/GenBank/DDBJ whole genome shotgun (WGS) entry which is preliminary data.</text>
</comment>
<dbReference type="Proteomes" id="UP000545876">
    <property type="component" value="Unassembled WGS sequence"/>
</dbReference>
<name>A0A847D1E1_9BACT</name>
<accession>A0A847D1E1</accession>
<evidence type="ECO:0000313" key="2">
    <source>
        <dbReference type="Proteomes" id="UP000545876"/>
    </source>
</evidence>